<gene>
    <name evidence="2" type="ORF">CRG98_002655</name>
</gene>
<feature type="region of interest" description="Disordered" evidence="1">
    <location>
        <begin position="274"/>
        <end position="295"/>
    </location>
</feature>
<evidence type="ECO:0000313" key="3">
    <source>
        <dbReference type="Proteomes" id="UP000233551"/>
    </source>
</evidence>
<keyword evidence="3" id="KW-1185">Reference proteome</keyword>
<dbReference type="AlphaFoldDB" id="A0A2I0L8C3"/>
<protein>
    <submittedName>
        <fullName evidence="2">Uncharacterized protein</fullName>
    </submittedName>
</protein>
<accession>A0A2I0L8C3</accession>
<comment type="caution">
    <text evidence="2">The sequence shown here is derived from an EMBL/GenBank/DDBJ whole genome shotgun (WGS) entry which is preliminary data.</text>
</comment>
<evidence type="ECO:0000313" key="2">
    <source>
        <dbReference type="EMBL" id="PKI76945.1"/>
    </source>
</evidence>
<evidence type="ECO:0000256" key="1">
    <source>
        <dbReference type="SAM" id="MobiDB-lite"/>
    </source>
</evidence>
<name>A0A2I0L8C3_PUNGR</name>
<organism evidence="2 3">
    <name type="scientific">Punica granatum</name>
    <name type="common">Pomegranate</name>
    <dbReference type="NCBI Taxonomy" id="22663"/>
    <lineage>
        <taxon>Eukaryota</taxon>
        <taxon>Viridiplantae</taxon>
        <taxon>Streptophyta</taxon>
        <taxon>Embryophyta</taxon>
        <taxon>Tracheophyta</taxon>
        <taxon>Spermatophyta</taxon>
        <taxon>Magnoliopsida</taxon>
        <taxon>eudicotyledons</taxon>
        <taxon>Gunneridae</taxon>
        <taxon>Pentapetalae</taxon>
        <taxon>rosids</taxon>
        <taxon>malvids</taxon>
        <taxon>Myrtales</taxon>
        <taxon>Lythraceae</taxon>
        <taxon>Punica</taxon>
    </lineage>
</organism>
<dbReference type="Proteomes" id="UP000233551">
    <property type="component" value="Unassembled WGS sequence"/>
</dbReference>
<feature type="region of interest" description="Disordered" evidence="1">
    <location>
        <begin position="187"/>
        <end position="258"/>
    </location>
</feature>
<dbReference type="EMBL" id="PGOL01000106">
    <property type="protein sequence ID" value="PKI76945.1"/>
    <property type="molecule type" value="Genomic_DNA"/>
</dbReference>
<sequence>MGECSGVPGTRKPVLLRLDDRGEVVRFCRLFAPLRDVPLMSACFVLWAERFTCRPQLEIDIRRRPKNPRMRLSRCFPSVLMCSETTVISVRQKRVLKACREAFVTIETSLGRSAYFRVLFTCLWIGRPGSPVRKASANVRECPGLSRRLLKCARSLCSHVRAFASDCRVMNSNPSFAREPFVGAGGPKWGADNRPWVPMPRCTRERVGEAARGSGDPTGRDGRRTPKSSGSGSLGKMGSGSRTVTTSSRRRVGVVRNPLNMMARLAKVVDGNGMSRELGAPGGGSRDPTLFTAGT</sequence>
<proteinExistence type="predicted"/>
<reference evidence="2 3" key="1">
    <citation type="submission" date="2017-11" db="EMBL/GenBank/DDBJ databases">
        <title>De-novo sequencing of pomegranate (Punica granatum L.) genome.</title>
        <authorList>
            <person name="Akparov Z."/>
            <person name="Amiraslanov A."/>
            <person name="Hajiyeva S."/>
            <person name="Abbasov M."/>
            <person name="Kaur K."/>
            <person name="Hamwieh A."/>
            <person name="Solovyev V."/>
            <person name="Salamov A."/>
            <person name="Braich B."/>
            <person name="Kosarev P."/>
            <person name="Mahmoud A."/>
            <person name="Hajiyev E."/>
            <person name="Babayeva S."/>
            <person name="Izzatullayeva V."/>
            <person name="Mammadov A."/>
            <person name="Mammadov A."/>
            <person name="Sharifova S."/>
            <person name="Ojaghi J."/>
            <person name="Eynullazada K."/>
            <person name="Bayramov B."/>
            <person name="Abdulazimova A."/>
            <person name="Shahmuradov I."/>
        </authorList>
    </citation>
    <scope>NUCLEOTIDE SEQUENCE [LARGE SCALE GENOMIC DNA]</scope>
    <source>
        <strain evidence="3">cv. AG2017</strain>
        <tissue evidence="2">Leaf</tissue>
    </source>
</reference>